<dbReference type="Proteomes" id="UP000608890">
    <property type="component" value="Unassembled WGS sequence"/>
</dbReference>
<name>A0A917U832_9ACTN</name>
<protein>
    <submittedName>
        <fullName evidence="1">Uncharacterized protein</fullName>
    </submittedName>
</protein>
<gene>
    <name evidence="1" type="ORF">GCM10011608_58440</name>
</gene>
<dbReference type="EMBL" id="BMNB01000047">
    <property type="protein sequence ID" value="GGM65534.1"/>
    <property type="molecule type" value="Genomic_DNA"/>
</dbReference>
<dbReference type="AlphaFoldDB" id="A0A917U832"/>
<keyword evidence="2" id="KW-1185">Reference proteome</keyword>
<evidence type="ECO:0000313" key="2">
    <source>
        <dbReference type="Proteomes" id="UP000608890"/>
    </source>
</evidence>
<evidence type="ECO:0000313" key="1">
    <source>
        <dbReference type="EMBL" id="GGM65534.1"/>
    </source>
</evidence>
<comment type="caution">
    <text evidence="1">The sequence shown here is derived from an EMBL/GenBank/DDBJ whole genome shotgun (WGS) entry which is preliminary data.</text>
</comment>
<sequence length="114" mass="12426">MATVELKTDFTQSLDEAINQYRKVRHPLTNGRPEPLLSFGHRALAHFAVSNDLAGLPGPGRLLARWTNVGIGLNHNGRSTGALRARDYGMFHLVSGGGQQVTEVRVEPEVRAIA</sequence>
<proteinExistence type="predicted"/>
<reference evidence="1" key="2">
    <citation type="submission" date="2020-09" db="EMBL/GenBank/DDBJ databases">
        <authorList>
            <person name="Sun Q."/>
            <person name="Zhou Y."/>
        </authorList>
    </citation>
    <scope>NUCLEOTIDE SEQUENCE</scope>
    <source>
        <strain evidence="1">CGMCC 4.7312</strain>
    </source>
</reference>
<dbReference type="RefSeq" id="WP_229706538.1">
    <property type="nucleotide sequence ID" value="NZ_BMNB01000047.1"/>
</dbReference>
<organism evidence="1 2">
    <name type="scientific">Micromonospora sonchi</name>
    <dbReference type="NCBI Taxonomy" id="1763543"/>
    <lineage>
        <taxon>Bacteria</taxon>
        <taxon>Bacillati</taxon>
        <taxon>Actinomycetota</taxon>
        <taxon>Actinomycetes</taxon>
        <taxon>Micromonosporales</taxon>
        <taxon>Micromonosporaceae</taxon>
        <taxon>Micromonospora</taxon>
    </lineage>
</organism>
<reference evidence="1" key="1">
    <citation type="journal article" date="2014" name="Int. J. Syst. Evol. Microbiol.">
        <title>Complete genome sequence of Corynebacterium casei LMG S-19264T (=DSM 44701T), isolated from a smear-ripened cheese.</title>
        <authorList>
            <consortium name="US DOE Joint Genome Institute (JGI-PGF)"/>
            <person name="Walter F."/>
            <person name="Albersmeier A."/>
            <person name="Kalinowski J."/>
            <person name="Ruckert C."/>
        </authorList>
    </citation>
    <scope>NUCLEOTIDE SEQUENCE</scope>
    <source>
        <strain evidence="1">CGMCC 4.7312</strain>
    </source>
</reference>
<accession>A0A917U832</accession>